<organism evidence="2 3">
    <name type="scientific">Rhizophagus irregularis</name>
    <dbReference type="NCBI Taxonomy" id="588596"/>
    <lineage>
        <taxon>Eukaryota</taxon>
        <taxon>Fungi</taxon>
        <taxon>Fungi incertae sedis</taxon>
        <taxon>Mucoromycota</taxon>
        <taxon>Glomeromycotina</taxon>
        <taxon>Glomeromycetes</taxon>
        <taxon>Glomerales</taxon>
        <taxon>Glomeraceae</taxon>
        <taxon>Rhizophagus</taxon>
    </lineage>
</organism>
<comment type="caution">
    <text evidence="2">The sequence shown here is derived from an EMBL/GenBank/DDBJ whole genome shotgun (WGS) entry which is preliminary data.</text>
</comment>
<reference evidence="2 3" key="2">
    <citation type="submission" date="2017-10" db="EMBL/GenBank/DDBJ databases">
        <title>Extensive intraspecific genome diversity in a model arbuscular mycorrhizal fungus.</title>
        <authorList>
            <person name="Chen E.C.H."/>
            <person name="Morin E."/>
            <person name="Baudet D."/>
            <person name="Noel J."/>
            <person name="Ndikumana S."/>
            <person name="Charron P."/>
            <person name="St-Onge C."/>
            <person name="Giorgi J."/>
            <person name="Grigoriev I.V."/>
            <person name="Roux C."/>
            <person name="Martin F.M."/>
            <person name="Corradi N."/>
        </authorList>
    </citation>
    <scope>NUCLEOTIDE SEQUENCE [LARGE SCALE GENOMIC DNA]</scope>
    <source>
        <strain evidence="2 3">C2</strain>
    </source>
</reference>
<dbReference type="AlphaFoldDB" id="A0A2N1NCI6"/>
<dbReference type="PROSITE" id="PS50011">
    <property type="entry name" value="PROTEIN_KINASE_DOM"/>
    <property type="match status" value="1"/>
</dbReference>
<feature type="domain" description="Protein kinase" evidence="1">
    <location>
        <begin position="1"/>
        <end position="85"/>
    </location>
</feature>
<evidence type="ECO:0000259" key="1">
    <source>
        <dbReference type="PROSITE" id="PS50011"/>
    </source>
</evidence>
<protein>
    <recommendedName>
        <fullName evidence="1">Protein kinase domain-containing protein</fullName>
    </recommendedName>
</protein>
<dbReference type="Pfam" id="PF00069">
    <property type="entry name" value="Pkinase"/>
    <property type="match status" value="1"/>
</dbReference>
<dbReference type="InterPro" id="IPR011009">
    <property type="entry name" value="Kinase-like_dom_sf"/>
</dbReference>
<proteinExistence type="predicted"/>
<dbReference type="SUPFAM" id="SSF56112">
    <property type="entry name" value="Protein kinase-like (PK-like)"/>
    <property type="match status" value="1"/>
</dbReference>
<evidence type="ECO:0000313" key="3">
    <source>
        <dbReference type="Proteomes" id="UP000233469"/>
    </source>
</evidence>
<dbReference type="EMBL" id="LLXL01000504">
    <property type="protein sequence ID" value="PKK71623.1"/>
    <property type="molecule type" value="Genomic_DNA"/>
</dbReference>
<sequence>MDESSSVGSIFRANWKDTDTLLVVKTPSKLTVKEIINELKMQLEVDFHANILRFYGVSKADLQYSLVLEYADGGSLYSYLKENIK</sequence>
<dbReference type="Gene3D" id="1.10.510.10">
    <property type="entry name" value="Transferase(Phosphotransferase) domain 1"/>
    <property type="match status" value="1"/>
</dbReference>
<dbReference type="GO" id="GO:0004672">
    <property type="term" value="F:protein kinase activity"/>
    <property type="evidence" value="ECO:0007669"/>
    <property type="project" value="InterPro"/>
</dbReference>
<evidence type="ECO:0000313" key="2">
    <source>
        <dbReference type="EMBL" id="PKK71623.1"/>
    </source>
</evidence>
<dbReference type="InterPro" id="IPR000719">
    <property type="entry name" value="Prot_kinase_dom"/>
</dbReference>
<accession>A0A2N1NCI6</accession>
<dbReference type="Proteomes" id="UP000233469">
    <property type="component" value="Unassembled WGS sequence"/>
</dbReference>
<dbReference type="GO" id="GO:0005524">
    <property type="term" value="F:ATP binding"/>
    <property type="evidence" value="ECO:0007669"/>
    <property type="project" value="InterPro"/>
</dbReference>
<reference evidence="2 3" key="1">
    <citation type="submission" date="2016-04" db="EMBL/GenBank/DDBJ databases">
        <title>Genome analyses suggest a sexual origin of heterokaryosis in a supposedly ancient asexual fungus.</title>
        <authorList>
            <person name="Ropars J."/>
            <person name="Sedzielewska K."/>
            <person name="Noel J."/>
            <person name="Charron P."/>
            <person name="Farinelli L."/>
            <person name="Marton T."/>
            <person name="Kruger M."/>
            <person name="Pelin A."/>
            <person name="Brachmann A."/>
            <person name="Corradi N."/>
        </authorList>
    </citation>
    <scope>NUCLEOTIDE SEQUENCE [LARGE SCALE GENOMIC DNA]</scope>
    <source>
        <strain evidence="2 3">C2</strain>
    </source>
</reference>
<feature type="non-terminal residue" evidence="2">
    <location>
        <position position="85"/>
    </location>
</feature>
<gene>
    <name evidence="2" type="ORF">RhiirC2_744325</name>
</gene>
<name>A0A2N1NCI6_9GLOM</name>